<reference evidence="11" key="1">
    <citation type="journal article" date="2019" name="Int. J. Syst. Evol. Microbiol.">
        <title>The Global Catalogue of Microorganisms (GCM) 10K type strain sequencing project: providing services to taxonomists for standard genome sequencing and annotation.</title>
        <authorList>
            <consortium name="The Broad Institute Genomics Platform"/>
            <consortium name="The Broad Institute Genome Sequencing Center for Infectious Disease"/>
            <person name="Wu L."/>
            <person name="Ma J."/>
        </authorList>
    </citation>
    <scope>NUCLEOTIDE SEQUENCE [LARGE SCALE GENOMIC DNA]</scope>
    <source>
        <strain evidence="11">KCTC 23701</strain>
    </source>
</reference>
<proteinExistence type="inferred from homology"/>
<evidence type="ECO:0000313" key="11">
    <source>
        <dbReference type="Proteomes" id="UP000604737"/>
    </source>
</evidence>
<dbReference type="EMBL" id="BMYO01000003">
    <property type="protein sequence ID" value="GHD59941.1"/>
    <property type="molecule type" value="Genomic_DNA"/>
</dbReference>
<evidence type="ECO:0000256" key="7">
    <source>
        <dbReference type="ARBA" id="ARBA00048539"/>
    </source>
</evidence>
<dbReference type="Pfam" id="PF11734">
    <property type="entry name" value="TilS_C"/>
    <property type="match status" value="1"/>
</dbReference>
<dbReference type="SUPFAM" id="SSF52402">
    <property type="entry name" value="Adenine nucleotide alpha hydrolases-like"/>
    <property type="match status" value="1"/>
</dbReference>
<feature type="domain" description="Lysidine-tRNA(Ile) synthetase C-terminal" evidence="9">
    <location>
        <begin position="352"/>
        <end position="421"/>
    </location>
</feature>
<dbReference type="InterPro" id="IPR011063">
    <property type="entry name" value="TilS/TtcA_N"/>
</dbReference>
<comment type="caution">
    <text evidence="10">The sequence shown here is derived from an EMBL/GenBank/DDBJ whole genome shotgun (WGS) entry which is preliminary data.</text>
</comment>
<keyword evidence="5 8" id="KW-0547">Nucleotide-binding</keyword>
<evidence type="ECO:0000256" key="2">
    <source>
        <dbReference type="ARBA" id="ARBA00022490"/>
    </source>
</evidence>
<dbReference type="Proteomes" id="UP000604737">
    <property type="component" value="Unassembled WGS sequence"/>
</dbReference>
<keyword evidence="3 8" id="KW-0436">Ligase</keyword>
<dbReference type="SUPFAM" id="SSF82829">
    <property type="entry name" value="MesJ substrate recognition domain-like"/>
    <property type="match status" value="1"/>
</dbReference>
<comment type="similarity">
    <text evidence="8">Belongs to the tRNA(Ile)-lysidine synthase family.</text>
</comment>
<dbReference type="InterPro" id="IPR012094">
    <property type="entry name" value="tRNA_Ile_lys_synt"/>
</dbReference>
<evidence type="ECO:0000256" key="8">
    <source>
        <dbReference type="HAMAP-Rule" id="MF_01161"/>
    </source>
</evidence>
<evidence type="ECO:0000259" key="9">
    <source>
        <dbReference type="SMART" id="SM00977"/>
    </source>
</evidence>
<evidence type="ECO:0000256" key="1">
    <source>
        <dbReference type="ARBA" id="ARBA00004496"/>
    </source>
</evidence>
<comment type="catalytic activity">
    <reaction evidence="7 8">
        <text>cytidine(34) in tRNA(Ile2) + L-lysine + ATP = lysidine(34) in tRNA(Ile2) + AMP + diphosphate + H(+)</text>
        <dbReference type="Rhea" id="RHEA:43744"/>
        <dbReference type="Rhea" id="RHEA-COMP:10625"/>
        <dbReference type="Rhea" id="RHEA-COMP:10670"/>
        <dbReference type="ChEBI" id="CHEBI:15378"/>
        <dbReference type="ChEBI" id="CHEBI:30616"/>
        <dbReference type="ChEBI" id="CHEBI:32551"/>
        <dbReference type="ChEBI" id="CHEBI:33019"/>
        <dbReference type="ChEBI" id="CHEBI:82748"/>
        <dbReference type="ChEBI" id="CHEBI:83665"/>
        <dbReference type="ChEBI" id="CHEBI:456215"/>
        <dbReference type="EC" id="6.3.4.19"/>
    </reaction>
</comment>
<comment type="subcellular location">
    <subcellularLocation>
        <location evidence="1 8">Cytoplasm</location>
    </subcellularLocation>
</comment>
<dbReference type="CDD" id="cd01992">
    <property type="entry name" value="TilS_N"/>
    <property type="match status" value="1"/>
</dbReference>
<keyword evidence="2 8" id="KW-0963">Cytoplasm</keyword>
<evidence type="ECO:0000256" key="6">
    <source>
        <dbReference type="ARBA" id="ARBA00022840"/>
    </source>
</evidence>
<evidence type="ECO:0000256" key="3">
    <source>
        <dbReference type="ARBA" id="ARBA00022598"/>
    </source>
</evidence>
<comment type="function">
    <text evidence="8">Ligates lysine onto the cytidine present at position 34 of the AUA codon-specific tRNA(Ile) that contains the anticodon CAU, in an ATP-dependent manner. Cytidine is converted to lysidine, thus changing the amino acid specificity of the tRNA from methionine to isoleucine.</text>
</comment>
<dbReference type="PANTHER" id="PTHR43033:SF1">
    <property type="entry name" value="TRNA(ILE)-LYSIDINE SYNTHASE-RELATED"/>
    <property type="match status" value="1"/>
</dbReference>
<dbReference type="InterPro" id="IPR012796">
    <property type="entry name" value="Lysidine-tRNA-synth_C"/>
</dbReference>
<keyword evidence="4 8" id="KW-0819">tRNA processing</keyword>
<comment type="domain">
    <text evidence="8">The N-terminal region contains the highly conserved SGGXDS motif, predicted to be a P-loop motif involved in ATP binding.</text>
</comment>
<dbReference type="EC" id="6.3.4.19" evidence="8"/>
<dbReference type="InterPro" id="IPR014729">
    <property type="entry name" value="Rossmann-like_a/b/a_fold"/>
</dbReference>
<dbReference type="Gene3D" id="1.20.59.20">
    <property type="match status" value="1"/>
</dbReference>
<organism evidence="10 11">
    <name type="scientific">Jeongeupia chitinilytica</name>
    <dbReference type="NCBI Taxonomy" id="1041641"/>
    <lineage>
        <taxon>Bacteria</taxon>
        <taxon>Pseudomonadati</taxon>
        <taxon>Pseudomonadota</taxon>
        <taxon>Betaproteobacteria</taxon>
        <taxon>Neisseriales</taxon>
        <taxon>Chitinibacteraceae</taxon>
        <taxon>Jeongeupia</taxon>
    </lineage>
</organism>
<sequence>MGESLTRHAVSPATRLCVGLSGGLDSVVLIHLLAGLRSSLGFSLSAIHVHHGLSADADAWADSACALAHSLEVPCDVVRVHVDRRGSKGLEAAARAVRYAVFEQADADLLCLAHHQNDQAETVLMQVLRGNGLAGIAAMPECRDLTPSLRLLRPLLAMSRAELAAYAKSHDLRWVDDESNADTRFSRNFLRHDILPMLAQRDPGVNASLARLATHAAEANALLAELAECDLAHCVRDGGLDLAVAAELGERRSRNALRYWLARQGVVADARAFDAFCMQLQSASDAQPQLRWRDRQIRRHRGRLYLVAAAPSGGVIDIPFGESCLPRGWAGRLDWRRCADGVAIAHAGRAGWQLRPRLGGERLRLHAAGPNRELKSLYQEAGAPPWLRDATPLLYCDDELVAVPGLGVAAAWRGEGWLPLWQPA</sequence>
<dbReference type="SUPFAM" id="SSF56037">
    <property type="entry name" value="PheT/TilS domain"/>
    <property type="match status" value="1"/>
</dbReference>
<dbReference type="HAMAP" id="MF_01161">
    <property type="entry name" value="tRNA_Ile_lys_synt"/>
    <property type="match status" value="1"/>
</dbReference>
<keyword evidence="11" id="KW-1185">Reference proteome</keyword>
<evidence type="ECO:0000256" key="4">
    <source>
        <dbReference type="ARBA" id="ARBA00022694"/>
    </source>
</evidence>
<gene>
    <name evidence="8 10" type="primary">tilS</name>
    <name evidence="10" type="ORF">GCM10007350_12070</name>
</gene>
<name>A0ABQ3GXG3_9NEIS</name>
<evidence type="ECO:0000313" key="10">
    <source>
        <dbReference type="EMBL" id="GHD59941.1"/>
    </source>
</evidence>
<keyword evidence="6 8" id="KW-0067">ATP-binding</keyword>
<feature type="binding site" evidence="8">
    <location>
        <begin position="21"/>
        <end position="26"/>
    </location>
    <ligand>
        <name>ATP</name>
        <dbReference type="ChEBI" id="CHEBI:30616"/>
    </ligand>
</feature>
<protein>
    <recommendedName>
        <fullName evidence="8">tRNA(Ile)-lysidine synthase</fullName>
        <ecNumber evidence="8">6.3.4.19</ecNumber>
    </recommendedName>
    <alternativeName>
        <fullName evidence="8">tRNA(Ile)-2-lysyl-cytidine synthase</fullName>
    </alternativeName>
    <alternativeName>
        <fullName evidence="8">tRNA(Ile)-lysidine synthetase</fullName>
    </alternativeName>
</protein>
<dbReference type="NCBIfam" id="TIGR02433">
    <property type="entry name" value="lysidine_TilS_C"/>
    <property type="match status" value="1"/>
</dbReference>
<dbReference type="Pfam" id="PF01171">
    <property type="entry name" value="ATP_bind_3"/>
    <property type="match status" value="1"/>
</dbReference>
<accession>A0ABQ3GXG3</accession>
<dbReference type="PANTHER" id="PTHR43033">
    <property type="entry name" value="TRNA(ILE)-LYSIDINE SYNTHASE-RELATED"/>
    <property type="match status" value="1"/>
</dbReference>
<dbReference type="Pfam" id="PF09179">
    <property type="entry name" value="TilS"/>
    <property type="match status" value="1"/>
</dbReference>
<evidence type="ECO:0000256" key="5">
    <source>
        <dbReference type="ARBA" id="ARBA00022741"/>
    </source>
</evidence>
<dbReference type="Gene3D" id="3.40.50.620">
    <property type="entry name" value="HUPs"/>
    <property type="match status" value="1"/>
</dbReference>
<dbReference type="InterPro" id="IPR015262">
    <property type="entry name" value="tRNA_Ile_lys_synt_subst-bd"/>
</dbReference>
<dbReference type="InterPro" id="IPR012795">
    <property type="entry name" value="tRNA_Ile_lys_synt_N"/>
</dbReference>
<dbReference type="NCBIfam" id="TIGR02432">
    <property type="entry name" value="lysidine_TilS_N"/>
    <property type="match status" value="1"/>
</dbReference>
<dbReference type="SMART" id="SM00977">
    <property type="entry name" value="TilS_C"/>
    <property type="match status" value="1"/>
</dbReference>